<dbReference type="SMART" id="SM00112">
    <property type="entry name" value="CA"/>
    <property type="match status" value="7"/>
</dbReference>
<dbReference type="FunFam" id="2.60.40.60:FF:000129">
    <property type="entry name" value="protocadherin alpha-C2 isoform X1"/>
    <property type="match status" value="1"/>
</dbReference>
<dbReference type="InterPro" id="IPR013164">
    <property type="entry name" value="Cadherin_N"/>
</dbReference>
<dbReference type="SUPFAM" id="SSF49313">
    <property type="entry name" value="Cadherin-like"/>
    <property type="match status" value="7"/>
</dbReference>
<feature type="domain" description="Cadherin" evidence="17">
    <location>
        <begin position="135"/>
        <end position="244"/>
    </location>
</feature>
<feature type="domain" description="Cadherin" evidence="17">
    <location>
        <begin position="678"/>
        <end position="783"/>
    </location>
</feature>
<evidence type="ECO:0000256" key="5">
    <source>
        <dbReference type="ARBA" id="ARBA00022729"/>
    </source>
</evidence>
<evidence type="ECO:0000256" key="15">
    <source>
        <dbReference type="SAM" id="Phobius"/>
    </source>
</evidence>
<reference evidence="18" key="1">
    <citation type="submission" date="2022-08" db="UniProtKB">
        <authorList>
            <consortium name="EnsemblMetazoa"/>
        </authorList>
    </citation>
    <scope>IDENTIFICATION</scope>
    <source>
        <strain evidence="18">05x7-T-G4-1.051#20</strain>
    </source>
</reference>
<dbReference type="GO" id="GO:0005886">
    <property type="term" value="C:plasma membrane"/>
    <property type="evidence" value="ECO:0007669"/>
    <property type="project" value="UniProtKB-SubCell"/>
</dbReference>
<feature type="region of interest" description="Disordered" evidence="14">
    <location>
        <begin position="882"/>
        <end position="904"/>
    </location>
</feature>
<dbReference type="Gene3D" id="2.60.40.60">
    <property type="entry name" value="Cadherins"/>
    <property type="match status" value="7"/>
</dbReference>
<evidence type="ECO:0000256" key="9">
    <source>
        <dbReference type="ARBA" id="ARBA00022989"/>
    </source>
</evidence>
<evidence type="ECO:0000256" key="16">
    <source>
        <dbReference type="SAM" id="SignalP"/>
    </source>
</evidence>
<feature type="domain" description="Cadherin" evidence="17">
    <location>
        <begin position="245"/>
        <end position="354"/>
    </location>
</feature>
<dbReference type="PANTHER" id="PTHR24028">
    <property type="entry name" value="CADHERIN-87A"/>
    <property type="match status" value="1"/>
</dbReference>
<dbReference type="GO" id="GO:0007156">
    <property type="term" value="P:homophilic cell adhesion via plasma membrane adhesion molecules"/>
    <property type="evidence" value="ECO:0007669"/>
    <property type="project" value="InterPro"/>
</dbReference>
<keyword evidence="4" id="KW-0479">Metal-binding</keyword>
<feature type="domain" description="Cadherin" evidence="17">
    <location>
        <begin position="462"/>
        <end position="565"/>
    </location>
</feature>
<evidence type="ECO:0000256" key="14">
    <source>
        <dbReference type="SAM" id="MobiDB-lite"/>
    </source>
</evidence>
<evidence type="ECO:0000256" key="6">
    <source>
        <dbReference type="ARBA" id="ARBA00022737"/>
    </source>
</evidence>
<organism evidence="18 19">
    <name type="scientific">Magallana gigas</name>
    <name type="common">Pacific oyster</name>
    <name type="synonym">Crassostrea gigas</name>
    <dbReference type="NCBI Taxonomy" id="29159"/>
    <lineage>
        <taxon>Eukaryota</taxon>
        <taxon>Metazoa</taxon>
        <taxon>Spiralia</taxon>
        <taxon>Lophotrochozoa</taxon>
        <taxon>Mollusca</taxon>
        <taxon>Bivalvia</taxon>
        <taxon>Autobranchia</taxon>
        <taxon>Pteriomorphia</taxon>
        <taxon>Ostreida</taxon>
        <taxon>Ostreoidea</taxon>
        <taxon>Ostreidae</taxon>
        <taxon>Magallana</taxon>
    </lineage>
</organism>
<evidence type="ECO:0000256" key="2">
    <source>
        <dbReference type="ARBA" id="ARBA00022475"/>
    </source>
</evidence>
<feature type="compositionally biased region" description="Basic and acidic residues" evidence="14">
    <location>
        <begin position="967"/>
        <end position="977"/>
    </location>
</feature>
<feature type="domain" description="Cadherin" evidence="17">
    <location>
        <begin position="366"/>
        <end position="461"/>
    </location>
</feature>
<feature type="region of interest" description="Disordered" evidence="14">
    <location>
        <begin position="921"/>
        <end position="1027"/>
    </location>
</feature>
<evidence type="ECO:0000256" key="11">
    <source>
        <dbReference type="ARBA" id="ARBA00023180"/>
    </source>
</evidence>
<evidence type="ECO:0000313" key="18">
    <source>
        <dbReference type="EnsemblMetazoa" id="G26445.1:cds"/>
    </source>
</evidence>
<evidence type="ECO:0000256" key="12">
    <source>
        <dbReference type="ARBA" id="ARBA00072296"/>
    </source>
</evidence>
<dbReference type="InterPro" id="IPR002126">
    <property type="entry name" value="Cadherin-like_dom"/>
</dbReference>
<dbReference type="Pfam" id="PF00028">
    <property type="entry name" value="Cadherin"/>
    <property type="match status" value="6"/>
</dbReference>
<dbReference type="FunFam" id="2.60.40.60:FF:000005">
    <property type="entry name" value="Protocadherin 9"/>
    <property type="match status" value="1"/>
</dbReference>
<dbReference type="FunFam" id="2.60.40.60:FF:000002">
    <property type="entry name" value="Protocadherin alpha 2"/>
    <property type="match status" value="1"/>
</dbReference>
<dbReference type="InterPro" id="IPR020894">
    <property type="entry name" value="Cadherin_CS"/>
</dbReference>
<feature type="signal peptide" evidence="16">
    <location>
        <begin position="1"/>
        <end position="18"/>
    </location>
</feature>
<keyword evidence="6" id="KW-0677">Repeat</keyword>
<dbReference type="CDD" id="cd11304">
    <property type="entry name" value="Cadherin_repeat"/>
    <property type="match status" value="7"/>
</dbReference>
<evidence type="ECO:0000259" key="17">
    <source>
        <dbReference type="PROSITE" id="PS50268"/>
    </source>
</evidence>
<keyword evidence="11" id="KW-0325">Glycoprotein</keyword>
<dbReference type="FunFam" id="2.60.40.60:FF:000007">
    <property type="entry name" value="Protocadherin alpha 2"/>
    <property type="match status" value="1"/>
</dbReference>
<feature type="compositionally biased region" description="Polar residues" evidence="14">
    <location>
        <begin position="895"/>
        <end position="904"/>
    </location>
</feature>
<dbReference type="EnsemblMetazoa" id="G26445.1">
    <property type="protein sequence ID" value="G26445.1:cds"/>
    <property type="gene ID" value="G26445"/>
</dbReference>
<dbReference type="Proteomes" id="UP000005408">
    <property type="component" value="Unassembled WGS sequence"/>
</dbReference>
<feature type="domain" description="Cadherin" evidence="17">
    <location>
        <begin position="566"/>
        <end position="679"/>
    </location>
</feature>
<dbReference type="Pfam" id="PF08266">
    <property type="entry name" value="Cadherin_2"/>
    <property type="match status" value="1"/>
</dbReference>
<dbReference type="GO" id="GO:0005509">
    <property type="term" value="F:calcium ion binding"/>
    <property type="evidence" value="ECO:0007669"/>
    <property type="project" value="UniProtKB-UniRule"/>
</dbReference>
<dbReference type="FunFam" id="2.60.40.60:FF:000123">
    <property type="entry name" value="Protocadherin beta 4"/>
    <property type="match status" value="1"/>
</dbReference>
<dbReference type="PANTHER" id="PTHR24028:SF146">
    <property type="entry name" value="CADHERIN 96CB, ISOFORM D-RELATED"/>
    <property type="match status" value="1"/>
</dbReference>
<feature type="chain" id="PRO_5036453845" description="Protocadherin-20" evidence="16">
    <location>
        <begin position="19"/>
        <end position="1027"/>
    </location>
</feature>
<feature type="compositionally biased region" description="Polar residues" evidence="14">
    <location>
        <begin position="921"/>
        <end position="937"/>
    </location>
</feature>
<sequence>MEVLCSLYFLIITVTTGACDIVLNLTLREEEPVSTLVGNVASLSGLQKNMTPEVFQSLRYSFLDQAKTDDLFRIDNEAGDLLTNAVIDREKQCGFNQDCLFKFDVAAHSPVYSRFEILSVRVTLTDINDHMPTFPSSIVNKTLSESAVIGTTIQLDEALDLDSTSQNGIQSYTMITADSPFLFSATKTSEGVSLQLKLKSAINRENIDHYELIIVAVDGGSDPRTGSLTVNVEVVDENDNSPQFYRDVYDVSLREDRDVGFQVIQLTATDKDIGANGQVAYKFNVRQSFLAEINEYFMINETTGKITLKNKLSQNTKKSFNITVDASDQGKPPKVSQCIVRVFIIDFENNKPVVRITLLSGSTGAISESSSVGTVIAHVTVEDSDSGSNGIVTCQIASDHFQLQTVLNRGYIVVISKPLDRELSDKYNLSVECSDQGLPPLSTLSTIVVPIADVNDNAPLFYKTVYQASIRENNAFGDGVTQVLAKDRDHGQNSEIRYILPLESKEKLAINEDTGVITANYRFDRENESSYSLLVLAVDKGDPALTGTATIQLTVSDENDNKPTFTVPMFQFFVMENMGPQLKVGSLSASDLDEGDNQKILFDFHPNFKNLPSSQMPFEILPSGSISTRRDLDREDRNKYTFDIVAIDQGIPRLTSTSRVVVYVADQNDNKPFITFPLFSNQTVSVSQLAKIGTIVTQIRAYDLDETGPNSQLRYSISAGNEKDVFSIGETSGSIYLKRTYEITKNTPFKLRINVSDMNVSHMQSSFQDLTIVLTLPPPTPQVLEDGGTKNIIITVAVVILTIVLSAVIITVIIILRRNDQKLLQSKGQDNLVKTMYSVPPLDGCSPPSLDKNPSDKVTSIVDSPRKKKGVSFTFEEENTQIFYSDPMDQGQRGSGSYSRPDNSQILNSLFVDGLGRSQYKQQDNMSDSSGEVTASDSGRGGSDLDLSMHLSKSDERHPRRTFKFRRNPDQGLHRNQYENINYVNTHDSRSDNQREAIPPRPPRLSCNSDNELQFHSDDSQTNPSYV</sequence>
<keyword evidence="3 15" id="KW-0812">Transmembrane</keyword>
<feature type="domain" description="Cadherin" evidence="17">
    <location>
        <begin position="19"/>
        <end position="134"/>
    </location>
</feature>
<protein>
    <recommendedName>
        <fullName evidence="12">Protocadherin-20</fullName>
    </recommendedName>
</protein>
<evidence type="ECO:0000256" key="8">
    <source>
        <dbReference type="ARBA" id="ARBA00022889"/>
    </source>
</evidence>
<evidence type="ECO:0000313" key="19">
    <source>
        <dbReference type="Proteomes" id="UP000005408"/>
    </source>
</evidence>
<keyword evidence="5 16" id="KW-0732">Signal</keyword>
<dbReference type="InterPro" id="IPR015919">
    <property type="entry name" value="Cadherin-like_sf"/>
</dbReference>
<keyword evidence="8" id="KW-0130">Cell adhesion</keyword>
<keyword evidence="10 15" id="KW-0472">Membrane</keyword>
<keyword evidence="19" id="KW-1185">Reference proteome</keyword>
<feature type="transmembrane region" description="Helical" evidence="15">
    <location>
        <begin position="792"/>
        <end position="816"/>
    </location>
</feature>
<name>A0A8W8L314_MAGGI</name>
<dbReference type="AlphaFoldDB" id="A0A8W8L314"/>
<dbReference type="PRINTS" id="PR00205">
    <property type="entry name" value="CADHERIN"/>
</dbReference>
<dbReference type="PROSITE" id="PS00232">
    <property type="entry name" value="CADHERIN_1"/>
    <property type="match status" value="4"/>
</dbReference>
<accession>A0A8W8L314</accession>
<keyword evidence="9 15" id="KW-1133">Transmembrane helix</keyword>
<evidence type="ECO:0000256" key="1">
    <source>
        <dbReference type="ARBA" id="ARBA00004251"/>
    </source>
</evidence>
<keyword evidence="2" id="KW-1003">Cell membrane</keyword>
<evidence type="ECO:0000256" key="13">
    <source>
        <dbReference type="PROSITE-ProRule" id="PRU00043"/>
    </source>
</evidence>
<evidence type="ECO:0000256" key="3">
    <source>
        <dbReference type="ARBA" id="ARBA00022692"/>
    </source>
</evidence>
<dbReference type="PROSITE" id="PS50268">
    <property type="entry name" value="CADHERIN_2"/>
    <property type="match status" value="7"/>
</dbReference>
<keyword evidence="7 13" id="KW-0106">Calcium</keyword>
<evidence type="ECO:0000256" key="7">
    <source>
        <dbReference type="ARBA" id="ARBA00022837"/>
    </source>
</evidence>
<proteinExistence type="predicted"/>
<dbReference type="InterPro" id="IPR050174">
    <property type="entry name" value="Protocadherin/Cadherin-CA"/>
</dbReference>
<evidence type="ECO:0000256" key="10">
    <source>
        <dbReference type="ARBA" id="ARBA00023136"/>
    </source>
</evidence>
<feature type="region of interest" description="Disordered" evidence="14">
    <location>
        <begin position="843"/>
        <end position="863"/>
    </location>
</feature>
<evidence type="ECO:0000256" key="4">
    <source>
        <dbReference type="ARBA" id="ARBA00022723"/>
    </source>
</evidence>
<comment type="subcellular location">
    <subcellularLocation>
        <location evidence="1">Cell membrane</location>
        <topology evidence="1">Single-pass type I membrane protein</topology>
    </subcellularLocation>
</comment>